<evidence type="ECO:0000256" key="2">
    <source>
        <dbReference type="ARBA" id="ARBA00022741"/>
    </source>
</evidence>
<feature type="domain" description="MOFRL" evidence="5">
    <location>
        <begin position="326"/>
        <end position="431"/>
    </location>
</feature>
<name>A0A399FYR7_UNCN2</name>
<feature type="domain" description="MOFRL-associated" evidence="6">
    <location>
        <begin position="5"/>
        <end position="242"/>
    </location>
</feature>
<evidence type="ECO:0000259" key="5">
    <source>
        <dbReference type="Pfam" id="PF05161"/>
    </source>
</evidence>
<dbReference type="PANTHER" id="PTHR12227">
    <property type="entry name" value="GLYCERATE KINASE"/>
    <property type="match status" value="1"/>
</dbReference>
<dbReference type="SUPFAM" id="SSF82544">
    <property type="entry name" value="GckA/TtuD-like"/>
    <property type="match status" value="1"/>
</dbReference>
<proteinExistence type="predicted"/>
<evidence type="ECO:0000256" key="3">
    <source>
        <dbReference type="ARBA" id="ARBA00022777"/>
    </source>
</evidence>
<evidence type="ECO:0000256" key="1">
    <source>
        <dbReference type="ARBA" id="ARBA00022679"/>
    </source>
</evidence>
<gene>
    <name evidence="7" type="ORF">B9J77_01970</name>
</gene>
<evidence type="ECO:0000313" key="8">
    <source>
        <dbReference type="Proteomes" id="UP000266287"/>
    </source>
</evidence>
<dbReference type="Pfam" id="PF13660">
    <property type="entry name" value="DUF4147"/>
    <property type="match status" value="1"/>
</dbReference>
<evidence type="ECO:0000256" key="4">
    <source>
        <dbReference type="ARBA" id="ARBA00022840"/>
    </source>
</evidence>
<organism evidence="7 8">
    <name type="scientific">candidate division NPL-UPA2 bacterium Unc8</name>
    <dbReference type="NCBI Taxonomy" id="1980939"/>
    <lineage>
        <taxon>Bacteria</taxon>
    </lineage>
</organism>
<dbReference type="Gene3D" id="3.40.1480.10">
    <property type="entry name" value="MOFRL domain"/>
    <property type="match status" value="1"/>
</dbReference>
<dbReference type="EMBL" id="NDHY01000003">
    <property type="protein sequence ID" value="RII00520.1"/>
    <property type="molecule type" value="Genomic_DNA"/>
</dbReference>
<dbReference type="Proteomes" id="UP000266287">
    <property type="component" value="Unassembled WGS sequence"/>
</dbReference>
<keyword evidence="1" id="KW-0808">Transferase</keyword>
<sequence length="438" mass="46554">MKKDAIKIMQSGINAADPLLAIKKKLTLKENNLRIGDSLNLNLSDYENIYLIGAGKASVRMALAIEEILGNKLKTGRIITKYGHSSNLKKTEVTEAGHPVPDNNGVIGAKKIVSLARAATERDLIINLISGGGSALFLLPVDELTLEDVQQTTATLLRCGSDIGEMNIIRKHLSRVTGGRLAKLVFPAALVTLILSDVIGDPLNLIASGPTIPDNSTFADALKIIKKYYLLNKLPPAVITHIRKGVDNPEMETPSDGDPAFKKCINIVVGNNLTALKGCQEEAKSLGYNTLILSSLISGDTREVAIMHAAIGREIANSNLPIKKPACVISGGETTVVIRGDGIGGRNQEFALTSAIEIEGTDNILILSAGTDGTDGPTDANGAWVTGKTLSSGKKLGLDATQFLRDNNSYNYFKKIGNLIITGPTGTNVGDMHLIMVK</sequence>
<dbReference type="InterPro" id="IPR038614">
    <property type="entry name" value="GK_N_sf"/>
</dbReference>
<dbReference type="PANTHER" id="PTHR12227:SF0">
    <property type="entry name" value="GLYCERATE KINASE"/>
    <property type="match status" value="1"/>
</dbReference>
<dbReference type="GO" id="GO:0005524">
    <property type="term" value="F:ATP binding"/>
    <property type="evidence" value="ECO:0007669"/>
    <property type="project" value="UniProtKB-KW"/>
</dbReference>
<dbReference type="GO" id="GO:0005737">
    <property type="term" value="C:cytoplasm"/>
    <property type="evidence" value="ECO:0007669"/>
    <property type="project" value="TreeGrafter"/>
</dbReference>
<keyword evidence="2" id="KW-0547">Nucleotide-binding</keyword>
<evidence type="ECO:0000259" key="6">
    <source>
        <dbReference type="Pfam" id="PF13660"/>
    </source>
</evidence>
<dbReference type="InterPro" id="IPR007835">
    <property type="entry name" value="MOFRL"/>
</dbReference>
<reference evidence="7 8" key="1">
    <citation type="submission" date="2018-08" db="EMBL/GenBank/DDBJ databases">
        <title>Draft genome of candidate division NPL-UPA2 bacterium Unc8 that adapted to ultra-basic serpentinizing groundwater.</title>
        <authorList>
            <person name="Ishii S."/>
            <person name="Suzuki S."/>
            <person name="Nealson K.H."/>
        </authorList>
    </citation>
    <scope>NUCLEOTIDE SEQUENCE [LARGE SCALE GENOMIC DNA]</scope>
    <source>
        <strain evidence="7">Unc8</strain>
    </source>
</reference>
<dbReference type="FunFam" id="3.40.50.10180:FF:000001">
    <property type="entry name" value="Glycerate kinase"/>
    <property type="match status" value="1"/>
</dbReference>
<evidence type="ECO:0000313" key="7">
    <source>
        <dbReference type="EMBL" id="RII00520.1"/>
    </source>
</evidence>
<dbReference type="InterPro" id="IPR039760">
    <property type="entry name" value="MOFRL_protein"/>
</dbReference>
<keyword evidence="3 7" id="KW-0418">Kinase</keyword>
<accession>A0A399FYR7</accession>
<protein>
    <submittedName>
        <fullName evidence="7">Glycerate kinase</fullName>
    </submittedName>
</protein>
<comment type="caution">
    <text evidence="7">The sequence shown here is derived from an EMBL/GenBank/DDBJ whole genome shotgun (WGS) entry which is preliminary data.</text>
</comment>
<dbReference type="GO" id="GO:0008887">
    <property type="term" value="F:glycerate kinase activity"/>
    <property type="evidence" value="ECO:0007669"/>
    <property type="project" value="InterPro"/>
</dbReference>
<dbReference type="FunFam" id="3.40.1480.10:FF:000002">
    <property type="entry name" value="Glycerate kinase"/>
    <property type="match status" value="1"/>
</dbReference>
<dbReference type="AlphaFoldDB" id="A0A399FYR7"/>
<dbReference type="Gene3D" id="3.40.50.10180">
    <property type="entry name" value="Glycerate kinase, MOFRL-like N-terminal domain"/>
    <property type="match status" value="1"/>
</dbReference>
<dbReference type="InterPro" id="IPR025286">
    <property type="entry name" value="MOFRL_assoc_dom"/>
</dbReference>
<dbReference type="InterPro" id="IPR037035">
    <property type="entry name" value="GK-like_C_sf"/>
</dbReference>
<dbReference type="Pfam" id="PF05161">
    <property type="entry name" value="MOFRL"/>
    <property type="match status" value="1"/>
</dbReference>
<keyword evidence="4" id="KW-0067">ATP-binding</keyword>